<dbReference type="InterPro" id="IPR050130">
    <property type="entry name" value="ClpA_ClpB"/>
</dbReference>
<dbReference type="SMART" id="SM00382">
    <property type="entry name" value="AAA"/>
    <property type="match status" value="2"/>
</dbReference>
<dbReference type="SUPFAM" id="SSF52540">
    <property type="entry name" value="P-loop containing nucleoside triphosphate hydrolases"/>
    <property type="match status" value="2"/>
</dbReference>
<dbReference type="PANTHER" id="PTHR11638">
    <property type="entry name" value="ATP-DEPENDENT CLP PROTEASE"/>
    <property type="match status" value="1"/>
</dbReference>
<protein>
    <submittedName>
        <fullName evidence="6">ATP-dependent Clp protease ATP-binding subunit</fullName>
    </submittedName>
</protein>
<evidence type="ECO:0000256" key="1">
    <source>
        <dbReference type="ARBA" id="ARBA00022737"/>
    </source>
</evidence>
<evidence type="ECO:0000313" key="7">
    <source>
        <dbReference type="Proteomes" id="UP000295511"/>
    </source>
</evidence>
<dbReference type="InterPro" id="IPR003593">
    <property type="entry name" value="AAA+_ATPase"/>
</dbReference>
<dbReference type="Pfam" id="PF17871">
    <property type="entry name" value="AAA_lid_9"/>
    <property type="match status" value="1"/>
</dbReference>
<keyword evidence="6" id="KW-0645">Protease</keyword>
<keyword evidence="7" id="KW-1185">Reference proteome</keyword>
<dbReference type="Gene3D" id="3.40.50.300">
    <property type="entry name" value="P-loop containing nucleotide triphosphate hydrolases"/>
    <property type="match status" value="2"/>
</dbReference>
<dbReference type="GO" id="GO:0034605">
    <property type="term" value="P:cellular response to heat"/>
    <property type="evidence" value="ECO:0007669"/>
    <property type="project" value="TreeGrafter"/>
</dbReference>
<feature type="region of interest" description="Disordered" evidence="4">
    <location>
        <begin position="1"/>
        <end position="29"/>
    </location>
</feature>
<feature type="domain" description="AAA+ ATPase" evidence="5">
    <location>
        <begin position="81"/>
        <end position="227"/>
    </location>
</feature>
<evidence type="ECO:0000256" key="3">
    <source>
        <dbReference type="ARBA" id="ARBA00022840"/>
    </source>
</evidence>
<dbReference type="InterPro" id="IPR041546">
    <property type="entry name" value="ClpA/ClpB_AAA_lid"/>
</dbReference>
<dbReference type="InterPro" id="IPR027417">
    <property type="entry name" value="P-loop_NTPase"/>
</dbReference>
<dbReference type="GO" id="GO:0006508">
    <property type="term" value="P:proteolysis"/>
    <property type="evidence" value="ECO:0007669"/>
    <property type="project" value="UniProtKB-KW"/>
</dbReference>
<dbReference type="AlphaFoldDB" id="A0A4R5KAW6"/>
<dbReference type="OrthoDB" id="3837718at2"/>
<feature type="domain" description="AAA+ ATPase" evidence="5">
    <location>
        <begin position="382"/>
        <end position="554"/>
    </location>
</feature>
<keyword evidence="2" id="KW-0547">Nucleotide-binding</keyword>
<proteinExistence type="predicted"/>
<dbReference type="Pfam" id="PF00004">
    <property type="entry name" value="AAA"/>
    <property type="match status" value="1"/>
</dbReference>
<comment type="caution">
    <text evidence="6">The sequence shown here is derived from an EMBL/GenBank/DDBJ whole genome shotgun (WGS) entry which is preliminary data.</text>
</comment>
<evidence type="ECO:0000313" key="6">
    <source>
        <dbReference type="EMBL" id="TDF91655.1"/>
    </source>
</evidence>
<dbReference type="GO" id="GO:0005737">
    <property type="term" value="C:cytoplasm"/>
    <property type="evidence" value="ECO:0007669"/>
    <property type="project" value="TreeGrafter"/>
</dbReference>
<gene>
    <name evidence="6" type="ORF">E1809_20255</name>
</gene>
<keyword evidence="3 6" id="KW-0067">ATP-binding</keyword>
<name>A0A4R5KAW6_9MICC</name>
<dbReference type="GO" id="GO:0016887">
    <property type="term" value="F:ATP hydrolysis activity"/>
    <property type="evidence" value="ECO:0007669"/>
    <property type="project" value="InterPro"/>
</dbReference>
<dbReference type="Pfam" id="PF07724">
    <property type="entry name" value="AAA_2"/>
    <property type="match status" value="1"/>
</dbReference>
<dbReference type="GO" id="GO:0005524">
    <property type="term" value="F:ATP binding"/>
    <property type="evidence" value="ECO:0007669"/>
    <property type="project" value="UniProtKB-KW"/>
</dbReference>
<dbReference type="InterPro" id="IPR001270">
    <property type="entry name" value="ClpA/B"/>
</dbReference>
<dbReference type="InterPro" id="IPR003959">
    <property type="entry name" value="ATPase_AAA_core"/>
</dbReference>
<dbReference type="EMBL" id="SMRU01000028">
    <property type="protein sequence ID" value="TDF91655.1"/>
    <property type="molecule type" value="Genomic_DNA"/>
</dbReference>
<organism evidence="6 7">
    <name type="scientific">Arthrobacter terricola</name>
    <dbReference type="NCBI Taxonomy" id="2547396"/>
    <lineage>
        <taxon>Bacteria</taxon>
        <taxon>Bacillati</taxon>
        <taxon>Actinomycetota</taxon>
        <taxon>Actinomycetes</taxon>
        <taxon>Micrococcales</taxon>
        <taxon>Micrococcaceae</taxon>
        <taxon>Arthrobacter</taxon>
    </lineage>
</organism>
<evidence type="ECO:0000259" key="5">
    <source>
        <dbReference type="SMART" id="SM00382"/>
    </source>
</evidence>
<dbReference type="PANTHER" id="PTHR11638:SF18">
    <property type="entry name" value="HEAT SHOCK PROTEIN 104"/>
    <property type="match status" value="1"/>
</dbReference>
<accession>A0A4R5KAW6</accession>
<keyword evidence="1" id="KW-0677">Repeat</keyword>
<evidence type="ECO:0000256" key="4">
    <source>
        <dbReference type="SAM" id="MobiDB-lite"/>
    </source>
</evidence>
<dbReference type="GO" id="GO:0008233">
    <property type="term" value="F:peptidase activity"/>
    <property type="evidence" value="ECO:0007669"/>
    <property type="project" value="UniProtKB-KW"/>
</dbReference>
<dbReference type="Gene3D" id="1.10.8.60">
    <property type="match status" value="1"/>
</dbReference>
<dbReference type="RefSeq" id="WP_133206048.1">
    <property type="nucleotide sequence ID" value="NZ_SMRU01000028.1"/>
</dbReference>
<evidence type="ECO:0000256" key="2">
    <source>
        <dbReference type="ARBA" id="ARBA00022741"/>
    </source>
</evidence>
<dbReference type="PRINTS" id="PR00300">
    <property type="entry name" value="CLPPROTEASEA"/>
</dbReference>
<sequence length="650" mass="69810">MGLSNFTGSTDDDAAPPHGPGGGAGLPPVFPFSGMPVSAGDDTAAAEEMLVNYNERFVNAEPTLFRDRLIEQTLSVLIGRTKPNALLVGPAGVGKTKIVEDIARRIALGDTLIPDQLKTHTVFELPLSNLVAGSSLVGALEQKVKSILDFASDPKNKVILFMDEVHQLTAGAESGTYGKIAQILKPAMARGDLQVIGATTTQEARSLDDDPAFKRRFSRLVVDELTPAQTIDILARIRPGMLAHYTHRISVADEVLPAIVRIADENMNAGTGSHRPDNAITLLDRAMADRVLEQKRLMATAQASGDNATVQALQAIACVPLTEARVVDVARRMLTGTTVKHSVDVAGLRASLHRHLQGQDPVLDTLVDRVGREELDVFPRTAPIAWLFAGASGVGKTASAKIIAGQVTGQEPVILNMTEFHHESSMSRIVGAPAGYIGSDSNAELPFDSLESNPHRVVLLDEFEKADRAVQRLFLQALDEGFITTARGKRIDFSKALVIATTNAARESLDGRQTGFGTGPKTVSHRSLNTALAQVFDAELLGRFSLVIGFNPIDEDSYGRILSSHYVQQRERILEARPRLAHALPPAIPASDLRVILEQSFVREHGARPAARAIRTWIEDRLLAARGAQQNASAPGVLVPAQDAAAGEQL</sequence>
<reference evidence="6 7" key="1">
    <citation type="submission" date="2019-03" db="EMBL/GenBank/DDBJ databases">
        <title>Whole genome sequence of Arthrobacter sp JH1-1.</title>
        <authorList>
            <person name="Trinh H.N."/>
        </authorList>
    </citation>
    <scope>NUCLEOTIDE SEQUENCE [LARGE SCALE GENOMIC DNA]</scope>
    <source>
        <strain evidence="6 7">JH1-1</strain>
    </source>
</reference>
<dbReference type="Proteomes" id="UP000295511">
    <property type="component" value="Unassembled WGS sequence"/>
</dbReference>
<keyword evidence="6" id="KW-0378">Hydrolase</keyword>
<dbReference type="CDD" id="cd00009">
    <property type="entry name" value="AAA"/>
    <property type="match status" value="1"/>
</dbReference>